<comment type="caution">
    <text evidence="1">The sequence shown here is derived from an EMBL/GenBank/DDBJ whole genome shotgun (WGS) entry which is preliminary data.</text>
</comment>
<protein>
    <recommendedName>
        <fullName evidence="3">Acetolactate synthase</fullName>
    </recommendedName>
</protein>
<dbReference type="InterPro" id="IPR045467">
    <property type="entry name" value="DUF6497"/>
</dbReference>
<reference evidence="1 2" key="1">
    <citation type="submission" date="2018-04" db="EMBL/GenBank/DDBJ databases">
        <title>Pelagivirga bohaiensis gen. nov., sp. nov., a bacterium isolated from the Bohai Sea.</title>
        <authorList>
            <person name="Ji X."/>
        </authorList>
    </citation>
    <scope>NUCLEOTIDE SEQUENCE [LARGE SCALE GENOMIC DNA]</scope>
    <source>
        <strain evidence="1 2">BH-SD19</strain>
    </source>
</reference>
<evidence type="ECO:0008006" key="3">
    <source>
        <dbReference type="Google" id="ProtNLM"/>
    </source>
</evidence>
<dbReference type="EMBL" id="QCYH01000001">
    <property type="protein sequence ID" value="PVA11911.1"/>
    <property type="molecule type" value="Genomic_DNA"/>
</dbReference>
<accession>A0A2T7GBX3</accession>
<evidence type="ECO:0000313" key="2">
    <source>
        <dbReference type="Proteomes" id="UP000244446"/>
    </source>
</evidence>
<dbReference type="RefSeq" id="WP_108690657.1">
    <property type="nucleotide sequence ID" value="NZ_QCYH01000001.1"/>
</dbReference>
<proteinExistence type="predicted"/>
<name>A0A2T7GBX3_9RHOB</name>
<sequence>MIGASPAFASAQVLPSGLQADLFETITEDEGGAPVIRLRYLAEDLDPGRMTPQTALEDMKFLCENNALAGMPSAREGTTIIVSLADRATPFGVIDSSVVQVFEVFTLNGGACMWEAF</sequence>
<dbReference type="AlphaFoldDB" id="A0A2T7GBX3"/>
<dbReference type="Proteomes" id="UP000244446">
    <property type="component" value="Unassembled WGS sequence"/>
</dbReference>
<gene>
    <name evidence="1" type="ORF">DC366_03000</name>
</gene>
<organism evidence="1 2">
    <name type="scientific">Pelagivirga sediminicola</name>
    <dbReference type="NCBI Taxonomy" id="2170575"/>
    <lineage>
        <taxon>Bacteria</taxon>
        <taxon>Pseudomonadati</taxon>
        <taxon>Pseudomonadota</taxon>
        <taxon>Alphaproteobacteria</taxon>
        <taxon>Rhodobacterales</taxon>
        <taxon>Paracoccaceae</taxon>
        <taxon>Pelagivirga</taxon>
    </lineage>
</organism>
<evidence type="ECO:0000313" key="1">
    <source>
        <dbReference type="EMBL" id="PVA11911.1"/>
    </source>
</evidence>
<keyword evidence="2" id="KW-1185">Reference proteome</keyword>
<dbReference type="Pfam" id="PF20107">
    <property type="entry name" value="DUF6497"/>
    <property type="match status" value="1"/>
</dbReference>
<dbReference type="OrthoDB" id="7862028at2"/>